<keyword evidence="6" id="KW-1185">Reference proteome</keyword>
<evidence type="ECO:0000259" key="4">
    <source>
        <dbReference type="Pfam" id="PF02342"/>
    </source>
</evidence>
<dbReference type="Pfam" id="PF02342">
    <property type="entry name" value="TerD"/>
    <property type="match status" value="1"/>
</dbReference>
<feature type="region of interest" description="Disordered" evidence="3">
    <location>
        <begin position="100"/>
        <end position="121"/>
    </location>
</feature>
<dbReference type="KEGG" id="hyf:DTO96_102248"/>
<dbReference type="RefSeq" id="WP_114563564.1">
    <property type="nucleotide sequence ID" value="NZ_CP031124.1"/>
</dbReference>
<evidence type="ECO:0000256" key="1">
    <source>
        <dbReference type="ARBA" id="ARBA00008775"/>
    </source>
</evidence>
<dbReference type="OrthoDB" id="5321109at2"/>
<dbReference type="CDD" id="cd06974">
    <property type="entry name" value="TerD_like"/>
    <property type="match status" value="1"/>
</dbReference>
<reference evidence="6" key="1">
    <citation type="submission" date="2018-07" db="EMBL/GenBank/DDBJ databases">
        <authorList>
            <person name="Kim H."/>
        </authorList>
    </citation>
    <scope>NUCLEOTIDE SEQUENCE [LARGE SCALE GENOMIC DNA]</scope>
    <source>
        <strain evidence="6">F02</strain>
    </source>
</reference>
<feature type="compositionally biased region" description="Basic and acidic residues" evidence="3">
    <location>
        <begin position="111"/>
        <end position="120"/>
    </location>
</feature>
<dbReference type="PANTHER" id="PTHR32097">
    <property type="entry name" value="CAMP-BINDING PROTEIN 1-RELATED"/>
    <property type="match status" value="1"/>
</dbReference>
<name>A0A345DDQ6_9BURK</name>
<dbReference type="InterPro" id="IPR051324">
    <property type="entry name" value="Stress/Tellurium_Resist"/>
</dbReference>
<evidence type="ECO:0000313" key="6">
    <source>
        <dbReference type="Proteomes" id="UP000252182"/>
    </source>
</evidence>
<keyword evidence="2" id="KW-0778">Tellurium resistance</keyword>
<dbReference type="AlphaFoldDB" id="A0A345DDQ6"/>
<evidence type="ECO:0000256" key="3">
    <source>
        <dbReference type="SAM" id="MobiDB-lite"/>
    </source>
</evidence>
<dbReference type="EMBL" id="CP031124">
    <property type="protein sequence ID" value="AXF86494.1"/>
    <property type="molecule type" value="Genomic_DNA"/>
</dbReference>
<dbReference type="InterPro" id="IPR003325">
    <property type="entry name" value="TerD"/>
</dbReference>
<dbReference type="Proteomes" id="UP000252182">
    <property type="component" value="Chromosome"/>
</dbReference>
<comment type="similarity">
    <text evidence="1">Belongs to the CAPAB/TerDEXZ family.</text>
</comment>
<feature type="domain" description="TerD" evidence="4">
    <location>
        <begin position="12"/>
        <end position="225"/>
    </location>
</feature>
<evidence type="ECO:0000256" key="2">
    <source>
        <dbReference type="ARBA" id="ARBA00022686"/>
    </source>
</evidence>
<proteinExistence type="inferred from homology"/>
<protein>
    <submittedName>
        <fullName evidence="5">General stress protein 16U</fullName>
    </submittedName>
</protein>
<organism evidence="5 6">
    <name type="scientific">Ephemeroptericola cinctiostellae</name>
    <dbReference type="NCBI Taxonomy" id="2268024"/>
    <lineage>
        <taxon>Bacteria</taxon>
        <taxon>Pseudomonadati</taxon>
        <taxon>Pseudomonadota</taxon>
        <taxon>Betaproteobacteria</taxon>
        <taxon>Burkholderiales</taxon>
        <taxon>Burkholderiaceae</taxon>
        <taxon>Ephemeroptericola</taxon>
    </lineage>
</organism>
<accession>A0A345DDQ6</accession>
<gene>
    <name evidence="5" type="primary">yceD</name>
    <name evidence="5" type="ORF">DTO96_102248</name>
</gene>
<evidence type="ECO:0000313" key="5">
    <source>
        <dbReference type="EMBL" id="AXF86494.1"/>
    </source>
</evidence>
<dbReference type="Gene3D" id="2.60.60.30">
    <property type="entry name" value="sav2460 like domains"/>
    <property type="match status" value="1"/>
</dbReference>
<dbReference type="GO" id="GO:0046690">
    <property type="term" value="P:response to tellurium ion"/>
    <property type="evidence" value="ECO:0007669"/>
    <property type="project" value="UniProtKB-KW"/>
</dbReference>
<sequence length="226" mass="24284">MTSIDGAGVFVLEKGDIFEVDKALTSLHIGTYWDPAKSSVAHDVDSHAVLLIHRGGDANAPAMYGAGSHFLTYANKTLTPAEDEDGDVIGFQTVDSSMWHSSDNRTGGAAELKHGAHGDSHEEDLSEEMMIHLSRLPAKGVEIAVWLTIHKAVERKLDFSQIKGLFVEVCDAYGNELCRYHPSGEFAGFTALQVGSLMKKSDGSWAFTAIGAGSKTGLADIIEAYQ</sequence>
<dbReference type="PANTHER" id="PTHR32097:SF4">
    <property type="entry name" value="GENERAL STRESS PROTEIN 16U"/>
    <property type="match status" value="1"/>
</dbReference>